<comment type="similarity">
    <text evidence="3">Belongs to the class-II pyridoxal-phosphate-dependent aminotransferase family.</text>
</comment>
<dbReference type="InterPro" id="IPR005861">
    <property type="entry name" value="HisP_aminotrans"/>
</dbReference>
<evidence type="ECO:0000313" key="14">
    <source>
        <dbReference type="Proteomes" id="UP001230188"/>
    </source>
</evidence>
<evidence type="ECO:0000256" key="4">
    <source>
        <dbReference type="ARBA" id="ARBA00012748"/>
    </source>
</evidence>
<keyword evidence="7" id="KW-0808">Transferase</keyword>
<dbReference type="HAMAP" id="MF_01023">
    <property type="entry name" value="HisC_aminotrans_2"/>
    <property type="match status" value="1"/>
</dbReference>
<dbReference type="InterPro" id="IPR001917">
    <property type="entry name" value="Aminotrans_II_pyridoxalP_BS"/>
</dbReference>
<gene>
    <name evidence="13" type="ORF">CTAYLR_003096</name>
</gene>
<dbReference type="SUPFAM" id="SSF53383">
    <property type="entry name" value="PLP-dependent transferases"/>
    <property type="match status" value="1"/>
</dbReference>
<dbReference type="AlphaFoldDB" id="A0AAD7U5K1"/>
<dbReference type="PROSITE" id="PS00599">
    <property type="entry name" value="AA_TRANSFER_CLASS_2"/>
    <property type="match status" value="1"/>
</dbReference>
<dbReference type="PANTHER" id="PTHR42885">
    <property type="entry name" value="HISTIDINOL-PHOSPHATE AMINOTRANSFERASE-RELATED"/>
    <property type="match status" value="1"/>
</dbReference>
<evidence type="ECO:0000256" key="9">
    <source>
        <dbReference type="ARBA" id="ARBA00023102"/>
    </source>
</evidence>
<comment type="cofactor">
    <cofactor evidence="1">
        <name>pyridoxal 5'-phosphate</name>
        <dbReference type="ChEBI" id="CHEBI:597326"/>
    </cofactor>
</comment>
<keyword evidence="5" id="KW-0032">Aminotransferase</keyword>
<evidence type="ECO:0000256" key="3">
    <source>
        <dbReference type="ARBA" id="ARBA00008392"/>
    </source>
</evidence>
<accession>A0AAD7U5K1</accession>
<evidence type="ECO:0000256" key="1">
    <source>
        <dbReference type="ARBA" id="ARBA00001933"/>
    </source>
</evidence>
<evidence type="ECO:0000256" key="6">
    <source>
        <dbReference type="ARBA" id="ARBA00022605"/>
    </source>
</evidence>
<dbReference type="EMBL" id="JAQMWT010000667">
    <property type="protein sequence ID" value="KAJ8598646.1"/>
    <property type="molecule type" value="Genomic_DNA"/>
</dbReference>
<keyword evidence="9" id="KW-0368">Histidine biosynthesis</keyword>
<comment type="caution">
    <text evidence="13">The sequence shown here is derived from an EMBL/GenBank/DDBJ whole genome shotgun (WGS) entry which is preliminary data.</text>
</comment>
<keyword evidence="8" id="KW-0663">Pyridoxal phosphate</keyword>
<comment type="catalytic activity">
    <reaction evidence="11">
        <text>L-histidinol phosphate + 2-oxoglutarate = 3-(imidazol-4-yl)-2-oxopropyl phosphate + L-glutamate</text>
        <dbReference type="Rhea" id="RHEA:23744"/>
        <dbReference type="ChEBI" id="CHEBI:16810"/>
        <dbReference type="ChEBI" id="CHEBI:29985"/>
        <dbReference type="ChEBI" id="CHEBI:57766"/>
        <dbReference type="ChEBI" id="CHEBI:57980"/>
        <dbReference type="EC" id="2.6.1.9"/>
    </reaction>
</comment>
<dbReference type="EC" id="2.6.1.9" evidence="4"/>
<dbReference type="Gene3D" id="3.40.640.10">
    <property type="entry name" value="Type I PLP-dependent aspartate aminotransferase-like (Major domain)"/>
    <property type="match status" value="1"/>
</dbReference>
<evidence type="ECO:0000256" key="11">
    <source>
        <dbReference type="ARBA" id="ARBA00047481"/>
    </source>
</evidence>
<evidence type="ECO:0000256" key="2">
    <source>
        <dbReference type="ARBA" id="ARBA00005011"/>
    </source>
</evidence>
<keyword evidence="6" id="KW-0028">Amino-acid biosynthesis</keyword>
<dbReference type="InterPro" id="IPR015422">
    <property type="entry name" value="PyrdxlP-dep_Trfase_small"/>
</dbReference>
<evidence type="ECO:0000256" key="7">
    <source>
        <dbReference type="ARBA" id="ARBA00022679"/>
    </source>
</evidence>
<feature type="domain" description="Aminotransferase class I/classII large" evidence="12">
    <location>
        <begin position="82"/>
        <end position="384"/>
    </location>
</feature>
<dbReference type="InterPro" id="IPR015424">
    <property type="entry name" value="PyrdxlP-dep_Trfase"/>
</dbReference>
<dbReference type="Pfam" id="PF00155">
    <property type="entry name" value="Aminotran_1_2"/>
    <property type="match status" value="1"/>
</dbReference>
<dbReference type="Gene3D" id="3.90.1150.10">
    <property type="entry name" value="Aspartate Aminotransferase, domain 1"/>
    <property type="match status" value="1"/>
</dbReference>
<sequence>MRGDDKSLGFVAAAACAAGAAAWVVWSRRRSEDEEDEIGRLVRPNIRRLAPYRCARDDYEEGVLLDANENAFGPAAAAPGLEGIHRYPDPGARQVKARIAALRGVRPEQIFVGVGSDEAIDLLFRVFCEPRQSTVLIMPPTYGMYKVCAAANDVGVLSAPLDESFDVDVPTSVRVARGSTRLVFVTSPGNPTARIVSRDRVVALHRLLPRAIIVVDEAYVDFREDATLAKLVDDFPRLVVLQTLSKAFGLAGARVGTAIASERVVGFLNNLKAPYNVNKMTAALAAAALDAKGVQAMRANVVKLNAEKAILRKGLLEKPYVTKIFPSDANFLLVQITPPQAAKPLYKTLAENGVVVRYRGDQLNCAGCLRVTVGTPPENKALLDLLDTLAPALIASHQNN</sequence>
<protein>
    <recommendedName>
        <fullName evidence="4">histidinol-phosphate transaminase</fullName>
        <ecNumber evidence="4">2.6.1.9</ecNumber>
    </recommendedName>
    <alternativeName>
        <fullName evidence="10">Imidazole acetol-phosphate transaminase</fullName>
    </alternativeName>
</protein>
<name>A0AAD7U5K1_9STRA</name>
<dbReference type="GO" id="GO:0004400">
    <property type="term" value="F:histidinol-phosphate transaminase activity"/>
    <property type="evidence" value="ECO:0007669"/>
    <property type="project" value="UniProtKB-EC"/>
</dbReference>
<keyword evidence="14" id="KW-1185">Reference proteome</keyword>
<reference evidence="13" key="1">
    <citation type="submission" date="2023-01" db="EMBL/GenBank/DDBJ databases">
        <title>Metagenome sequencing of chrysophaentin producing Chrysophaeum taylorii.</title>
        <authorList>
            <person name="Davison J."/>
            <person name="Bewley C."/>
        </authorList>
    </citation>
    <scope>NUCLEOTIDE SEQUENCE</scope>
    <source>
        <strain evidence="13">NIES-1699</strain>
    </source>
</reference>
<dbReference type="GO" id="GO:0030170">
    <property type="term" value="F:pyridoxal phosphate binding"/>
    <property type="evidence" value="ECO:0007669"/>
    <property type="project" value="InterPro"/>
</dbReference>
<comment type="pathway">
    <text evidence="2">Amino-acid biosynthesis; L-histidine biosynthesis; L-histidine from 5-phospho-alpha-D-ribose 1-diphosphate: step 7/9.</text>
</comment>
<evidence type="ECO:0000256" key="5">
    <source>
        <dbReference type="ARBA" id="ARBA00022576"/>
    </source>
</evidence>
<dbReference type="InterPro" id="IPR015421">
    <property type="entry name" value="PyrdxlP-dep_Trfase_major"/>
</dbReference>
<dbReference type="NCBIfam" id="TIGR01141">
    <property type="entry name" value="hisC"/>
    <property type="match status" value="1"/>
</dbReference>
<evidence type="ECO:0000256" key="8">
    <source>
        <dbReference type="ARBA" id="ARBA00022898"/>
    </source>
</evidence>
<evidence type="ECO:0000313" key="13">
    <source>
        <dbReference type="EMBL" id="KAJ8598646.1"/>
    </source>
</evidence>
<dbReference type="Proteomes" id="UP001230188">
    <property type="component" value="Unassembled WGS sequence"/>
</dbReference>
<dbReference type="InterPro" id="IPR004839">
    <property type="entry name" value="Aminotransferase_I/II_large"/>
</dbReference>
<evidence type="ECO:0000256" key="10">
    <source>
        <dbReference type="ARBA" id="ARBA00030262"/>
    </source>
</evidence>
<dbReference type="PANTHER" id="PTHR42885:SF2">
    <property type="entry name" value="HISTIDINOL-PHOSPHATE AMINOTRANSFERASE"/>
    <property type="match status" value="1"/>
</dbReference>
<proteinExistence type="inferred from homology"/>
<dbReference type="GO" id="GO:0000105">
    <property type="term" value="P:L-histidine biosynthetic process"/>
    <property type="evidence" value="ECO:0007669"/>
    <property type="project" value="UniProtKB-KW"/>
</dbReference>
<dbReference type="CDD" id="cd00609">
    <property type="entry name" value="AAT_like"/>
    <property type="match status" value="1"/>
</dbReference>
<organism evidence="13 14">
    <name type="scientific">Chrysophaeum taylorii</name>
    <dbReference type="NCBI Taxonomy" id="2483200"/>
    <lineage>
        <taxon>Eukaryota</taxon>
        <taxon>Sar</taxon>
        <taxon>Stramenopiles</taxon>
        <taxon>Ochrophyta</taxon>
        <taxon>Pelagophyceae</taxon>
        <taxon>Pelagomonadales</taxon>
        <taxon>Pelagomonadaceae</taxon>
        <taxon>Chrysophaeum</taxon>
    </lineage>
</organism>
<evidence type="ECO:0000259" key="12">
    <source>
        <dbReference type="Pfam" id="PF00155"/>
    </source>
</evidence>